<comment type="caution">
    <text evidence="1">The sequence shown here is derived from an EMBL/GenBank/DDBJ whole genome shotgun (WGS) entry which is preliminary data.</text>
</comment>
<dbReference type="RefSeq" id="WP_349661214.1">
    <property type="nucleotide sequence ID" value="NZ_JBEGDG010000017.1"/>
</dbReference>
<name>A0ABV1MW82_9BACI</name>
<evidence type="ECO:0000313" key="1">
    <source>
        <dbReference type="EMBL" id="MEQ6356758.1"/>
    </source>
</evidence>
<reference evidence="1 2" key="1">
    <citation type="submission" date="2024-06" db="EMBL/GenBank/DDBJ databases">
        <title>Lysinibacillus zambalefons sp. nov., a Novel Firmicute Isolated from the Poon Bato Zambales Hyperalkaline Spring.</title>
        <authorList>
            <person name="Aja J.A."/>
            <person name="Lazaro J.E.H."/>
            <person name="Llorin L.D."/>
            <person name="Lim K.R."/>
            <person name="Teodosio J."/>
            <person name="Dalisay D.S."/>
        </authorList>
    </citation>
    <scope>NUCLEOTIDE SEQUENCE [LARGE SCALE GENOMIC DNA]</scope>
    <source>
        <strain evidence="1 2">M3</strain>
    </source>
</reference>
<accession>A0ABV1MW82</accession>
<dbReference type="Proteomes" id="UP001478862">
    <property type="component" value="Unassembled WGS sequence"/>
</dbReference>
<proteinExistence type="predicted"/>
<dbReference type="EMBL" id="JBEGDG010000017">
    <property type="protein sequence ID" value="MEQ6356758.1"/>
    <property type="molecule type" value="Genomic_DNA"/>
</dbReference>
<gene>
    <name evidence="1" type="ORF">ABNX05_19200</name>
</gene>
<sequence>MLSLFYQQSSIPYALPAVLVDNVVAVLQAYPERYGQLQQRFNFFQQVFKNPLKEVKAFGRMSRNRKGVRKGC</sequence>
<protein>
    <submittedName>
        <fullName evidence="1">Uncharacterized protein</fullName>
    </submittedName>
</protein>
<keyword evidence="2" id="KW-1185">Reference proteome</keyword>
<organism evidence="1 2">
    <name type="scientific">Lysinibacillus zambalensis</name>
    <dbReference type="NCBI Taxonomy" id="3160866"/>
    <lineage>
        <taxon>Bacteria</taxon>
        <taxon>Bacillati</taxon>
        <taxon>Bacillota</taxon>
        <taxon>Bacilli</taxon>
        <taxon>Bacillales</taxon>
        <taxon>Bacillaceae</taxon>
        <taxon>Lysinibacillus</taxon>
    </lineage>
</organism>
<evidence type="ECO:0000313" key="2">
    <source>
        <dbReference type="Proteomes" id="UP001478862"/>
    </source>
</evidence>